<gene>
    <name evidence="2" type="ORF">MBOU_54670</name>
</gene>
<sequence length="214" mass="23288">MGDPTSARAAGEEGRDLADAIGDRPNSRWCRSFLAWAQLMQADVAGAIAAFQGVSAECEEEHDEFLLPLNLMGLSAALTYQGDVDAARAVGDRALETASRMDVYFQAMGQVASAVAALAAGDVNTAHEASERAWHYINLAQPQMAVAQRAFCSVEVALAEGDLGVGRDGGPTKLSRWRRDGTWQRHYWPEPASPSQRETERKRNVTPMMRWPAP</sequence>
<name>A0A7I9YXS1_MYCBU</name>
<keyword evidence="3" id="KW-1185">Reference proteome</keyword>
<reference evidence="2 3" key="1">
    <citation type="journal article" date="2019" name="Emerg. Microbes Infect.">
        <title>Comprehensive subspecies identification of 175 nontuberculous mycobacteria species based on 7547 genomic profiles.</title>
        <authorList>
            <person name="Matsumoto Y."/>
            <person name="Kinjo T."/>
            <person name="Motooka D."/>
            <person name="Nabeya D."/>
            <person name="Jung N."/>
            <person name="Uechi K."/>
            <person name="Horii T."/>
            <person name="Iida T."/>
            <person name="Fujita J."/>
            <person name="Nakamura S."/>
        </authorList>
    </citation>
    <scope>NUCLEOTIDE SEQUENCE [LARGE SCALE GENOMIC DNA]</scope>
    <source>
        <strain evidence="2 3">JCM 30725</strain>
    </source>
</reference>
<dbReference type="InterPro" id="IPR011990">
    <property type="entry name" value="TPR-like_helical_dom_sf"/>
</dbReference>
<evidence type="ECO:0000313" key="3">
    <source>
        <dbReference type="Proteomes" id="UP000465360"/>
    </source>
</evidence>
<dbReference type="PANTHER" id="PTHR47691:SF3">
    <property type="entry name" value="HTH-TYPE TRANSCRIPTIONAL REGULATOR RV0890C-RELATED"/>
    <property type="match status" value="1"/>
</dbReference>
<organism evidence="2 3">
    <name type="scientific">Mycobacterium bourgelatii</name>
    <dbReference type="NCBI Taxonomy" id="1273442"/>
    <lineage>
        <taxon>Bacteria</taxon>
        <taxon>Bacillati</taxon>
        <taxon>Actinomycetota</taxon>
        <taxon>Actinomycetes</taxon>
        <taxon>Mycobacteriales</taxon>
        <taxon>Mycobacteriaceae</taxon>
        <taxon>Mycobacterium</taxon>
    </lineage>
</organism>
<feature type="region of interest" description="Disordered" evidence="1">
    <location>
        <begin position="1"/>
        <end position="21"/>
    </location>
</feature>
<dbReference type="PANTHER" id="PTHR47691">
    <property type="entry name" value="REGULATOR-RELATED"/>
    <property type="match status" value="1"/>
</dbReference>
<feature type="region of interest" description="Disordered" evidence="1">
    <location>
        <begin position="186"/>
        <end position="214"/>
    </location>
</feature>
<evidence type="ECO:0008006" key="4">
    <source>
        <dbReference type="Google" id="ProtNLM"/>
    </source>
</evidence>
<proteinExistence type="predicted"/>
<dbReference type="EMBL" id="BLKZ01000002">
    <property type="protein sequence ID" value="GFG93425.1"/>
    <property type="molecule type" value="Genomic_DNA"/>
</dbReference>
<feature type="compositionally biased region" description="Basic and acidic residues" evidence="1">
    <location>
        <begin position="10"/>
        <end position="21"/>
    </location>
</feature>
<evidence type="ECO:0000256" key="1">
    <source>
        <dbReference type="SAM" id="MobiDB-lite"/>
    </source>
</evidence>
<dbReference type="SUPFAM" id="SSF48452">
    <property type="entry name" value="TPR-like"/>
    <property type="match status" value="1"/>
</dbReference>
<protein>
    <recommendedName>
        <fullName evidence="4">MalT-like TPR region domain-containing protein</fullName>
    </recommendedName>
</protein>
<dbReference type="AlphaFoldDB" id="A0A7I9YXS1"/>
<comment type="caution">
    <text evidence="2">The sequence shown here is derived from an EMBL/GenBank/DDBJ whole genome shotgun (WGS) entry which is preliminary data.</text>
</comment>
<evidence type="ECO:0000313" key="2">
    <source>
        <dbReference type="EMBL" id="GFG93425.1"/>
    </source>
</evidence>
<accession>A0A7I9YXS1</accession>
<dbReference type="Gene3D" id="1.25.40.10">
    <property type="entry name" value="Tetratricopeptide repeat domain"/>
    <property type="match status" value="1"/>
</dbReference>
<dbReference type="Proteomes" id="UP000465360">
    <property type="component" value="Unassembled WGS sequence"/>
</dbReference>